<evidence type="ECO:0000256" key="4">
    <source>
        <dbReference type="ARBA" id="ARBA00022840"/>
    </source>
</evidence>
<evidence type="ECO:0000256" key="5">
    <source>
        <dbReference type="ARBA" id="ARBA00022842"/>
    </source>
</evidence>
<dbReference type="CDD" id="cd18085">
    <property type="entry name" value="TM1570-like"/>
    <property type="match status" value="1"/>
</dbReference>
<dbReference type="SUPFAM" id="SSF56059">
    <property type="entry name" value="Glutathione synthetase ATP-binding domain-like"/>
    <property type="match status" value="1"/>
</dbReference>
<sequence>MQSYIDALDTHILPFVDYEGYDDRYPTLSVQSFPAEFYDEIRHASRMLFQIFYKATKVFQQAPDEFVLNMDMPENLIPYLHRGNPLGLPTWLSRFDFVLDTQGRLRMVEMNADTPCFLIESYYANEVGAHYFDKEHPNAGARDELERFLKRVYERTSQENSKYNTIKSGGPNPFVFACFHDYLEDLGTTKFLMNTMKSACPEADVRFLSFYDMVIDDEGILLPDGGHASNLYRLHPMELLIDETTATGEPLGPERDIIERYLTPSYFESDFPNLDDALYIQKEIWGREGRNIQALANLYIGLVHYPIMNKHKEVITTAITNYDIHDIARASITYDVSKYFVIHNIPAQCELVSTIMEHWKSGFGSAYNPDRKDAFTVVELVNSIAVAVRTIEDIEGMRPIVATTDARTYDNTISYARMREHLENEGRPVLVLFGTGYGMTKETMESFDYILEPIYGHGEYNHLSVRSAVSIILDRLRGEAWWNK</sequence>
<dbReference type="Gene3D" id="3.40.1280.10">
    <property type="match status" value="1"/>
</dbReference>
<evidence type="ECO:0000256" key="1">
    <source>
        <dbReference type="ARBA" id="ARBA00022598"/>
    </source>
</evidence>
<evidence type="ECO:0000259" key="6">
    <source>
        <dbReference type="Pfam" id="PF03738"/>
    </source>
</evidence>
<protein>
    <submittedName>
        <fullName evidence="8">Uncharacterized protein</fullName>
    </submittedName>
</protein>
<keyword evidence="4" id="KW-0067">ATP-binding</keyword>
<accession>A0AA36DUH5</accession>
<evidence type="ECO:0000313" key="9">
    <source>
        <dbReference type="Proteomes" id="UP001176961"/>
    </source>
</evidence>
<proteinExistence type="predicted"/>
<name>A0AA36DUH5_CYLNA</name>
<keyword evidence="3" id="KW-0547">Nucleotide-binding</keyword>
<comment type="caution">
    <text evidence="8">The sequence shown here is derived from an EMBL/GenBank/DDBJ whole genome shotgun (WGS) entry which is preliminary data.</text>
</comment>
<dbReference type="GO" id="GO:0016874">
    <property type="term" value="F:ligase activity"/>
    <property type="evidence" value="ECO:0007669"/>
    <property type="project" value="UniProtKB-KW"/>
</dbReference>
<dbReference type="GO" id="GO:0046872">
    <property type="term" value="F:metal ion binding"/>
    <property type="evidence" value="ECO:0007669"/>
    <property type="project" value="UniProtKB-KW"/>
</dbReference>
<dbReference type="Pfam" id="PF09936">
    <property type="entry name" value="Methyltrn_RNA_4"/>
    <property type="match status" value="1"/>
</dbReference>
<dbReference type="Pfam" id="PF03738">
    <property type="entry name" value="GSP_synth"/>
    <property type="match status" value="1"/>
</dbReference>
<evidence type="ECO:0000256" key="2">
    <source>
        <dbReference type="ARBA" id="ARBA00022723"/>
    </source>
</evidence>
<dbReference type="GO" id="GO:0005524">
    <property type="term" value="F:ATP binding"/>
    <property type="evidence" value="ECO:0007669"/>
    <property type="project" value="UniProtKB-KW"/>
</dbReference>
<dbReference type="AlphaFoldDB" id="A0AA36DUH5"/>
<dbReference type="InterPro" id="IPR019230">
    <property type="entry name" value="RNA_MeTrfase_C_dom"/>
</dbReference>
<dbReference type="Proteomes" id="UP001176961">
    <property type="component" value="Unassembled WGS sequence"/>
</dbReference>
<dbReference type="InterPro" id="IPR005494">
    <property type="entry name" value="GSPS_pre-ATP-grasp-like_dom"/>
</dbReference>
<feature type="domain" description="Glutathionylspermidine synthase pre-ATP-grasp-like" evidence="6">
    <location>
        <begin position="36"/>
        <end position="246"/>
    </location>
</feature>
<keyword evidence="9" id="KW-1185">Reference proteome</keyword>
<dbReference type="EMBL" id="CATQJL010000060">
    <property type="protein sequence ID" value="CAJ0592294.1"/>
    <property type="molecule type" value="Genomic_DNA"/>
</dbReference>
<evidence type="ECO:0000259" key="7">
    <source>
        <dbReference type="Pfam" id="PF09936"/>
    </source>
</evidence>
<gene>
    <name evidence="8" type="ORF">CYNAS_LOCUS4277</name>
</gene>
<evidence type="ECO:0000256" key="3">
    <source>
        <dbReference type="ARBA" id="ARBA00022741"/>
    </source>
</evidence>
<keyword evidence="1" id="KW-0436">Ligase</keyword>
<dbReference type="InterPro" id="IPR029026">
    <property type="entry name" value="tRNA_m1G_MTases_N"/>
</dbReference>
<evidence type="ECO:0000313" key="8">
    <source>
        <dbReference type="EMBL" id="CAJ0592294.1"/>
    </source>
</evidence>
<keyword evidence="2" id="KW-0479">Metal-binding</keyword>
<keyword evidence="5" id="KW-0460">Magnesium</keyword>
<reference evidence="8" key="1">
    <citation type="submission" date="2023-07" db="EMBL/GenBank/DDBJ databases">
        <authorList>
            <consortium name="CYATHOMIX"/>
        </authorList>
    </citation>
    <scope>NUCLEOTIDE SEQUENCE</scope>
    <source>
        <strain evidence="8">N/A</strain>
    </source>
</reference>
<feature type="domain" description="tRNA (guanine-N(1)-)-methyltransferase C-terminal" evidence="7">
    <location>
        <begin position="297"/>
        <end position="477"/>
    </location>
</feature>
<organism evidence="8 9">
    <name type="scientific">Cylicocyclus nassatus</name>
    <name type="common">Nematode worm</name>
    <dbReference type="NCBI Taxonomy" id="53992"/>
    <lineage>
        <taxon>Eukaryota</taxon>
        <taxon>Metazoa</taxon>
        <taxon>Ecdysozoa</taxon>
        <taxon>Nematoda</taxon>
        <taxon>Chromadorea</taxon>
        <taxon>Rhabditida</taxon>
        <taxon>Rhabditina</taxon>
        <taxon>Rhabditomorpha</taxon>
        <taxon>Strongyloidea</taxon>
        <taxon>Strongylidae</taxon>
        <taxon>Cylicocyclus</taxon>
    </lineage>
</organism>